<keyword evidence="4" id="KW-0812">Transmembrane</keyword>
<dbReference type="OrthoDB" id="2747330at2759"/>
<dbReference type="CDD" id="cd05471">
    <property type="entry name" value="pepsin_like"/>
    <property type="match status" value="1"/>
</dbReference>
<evidence type="ECO:0000259" key="5">
    <source>
        <dbReference type="PROSITE" id="PS51767"/>
    </source>
</evidence>
<organism evidence="6 7">
    <name type="scientific">Neolecta irregularis (strain DAH-3)</name>
    <dbReference type="NCBI Taxonomy" id="1198029"/>
    <lineage>
        <taxon>Eukaryota</taxon>
        <taxon>Fungi</taxon>
        <taxon>Dikarya</taxon>
        <taxon>Ascomycota</taxon>
        <taxon>Taphrinomycotina</taxon>
        <taxon>Neolectales</taxon>
        <taxon>Neolectaceae</taxon>
        <taxon>Neolecta</taxon>
    </lineage>
</organism>
<reference evidence="6 7" key="1">
    <citation type="submission" date="2016-04" db="EMBL/GenBank/DDBJ databases">
        <title>Evolutionary innovation and constraint leading to complex multicellularity in the Ascomycota.</title>
        <authorList>
            <person name="Cisse O."/>
            <person name="Nguyen A."/>
            <person name="Hewitt D.A."/>
            <person name="Jedd G."/>
            <person name="Stajich J.E."/>
        </authorList>
    </citation>
    <scope>NUCLEOTIDE SEQUENCE [LARGE SCALE GENOMIC DNA]</scope>
    <source>
        <strain evidence="6 7">DAH-3</strain>
    </source>
</reference>
<dbReference type="Proteomes" id="UP000186594">
    <property type="component" value="Unassembled WGS sequence"/>
</dbReference>
<feature type="disulfide bond" evidence="3">
    <location>
        <begin position="240"/>
        <end position="245"/>
    </location>
</feature>
<feature type="transmembrane region" description="Helical" evidence="4">
    <location>
        <begin position="51"/>
        <end position="71"/>
    </location>
</feature>
<accession>A0A1U7LQX9</accession>
<dbReference type="PROSITE" id="PS51767">
    <property type="entry name" value="PEPTIDASE_A1"/>
    <property type="match status" value="1"/>
</dbReference>
<dbReference type="InterPro" id="IPR021109">
    <property type="entry name" value="Peptidase_aspartic_dom_sf"/>
</dbReference>
<gene>
    <name evidence="6" type="ORF">NEOLI_002803</name>
</gene>
<keyword evidence="7" id="KW-1185">Reference proteome</keyword>
<keyword evidence="4" id="KW-1133">Transmembrane helix</keyword>
<dbReference type="OMA" id="VEAGYWM"/>
<dbReference type="PANTHER" id="PTHR47966:SF75">
    <property type="entry name" value="ENDOPEPTIDASE (CTSD), PUTATIVE (AFU_ORTHOLOGUE AFUA_4G07040)-RELATED"/>
    <property type="match status" value="1"/>
</dbReference>
<dbReference type="GO" id="GO:0004190">
    <property type="term" value="F:aspartic-type endopeptidase activity"/>
    <property type="evidence" value="ECO:0007669"/>
    <property type="project" value="InterPro"/>
</dbReference>
<keyword evidence="3" id="KW-1015">Disulfide bond</keyword>
<dbReference type="InterPro" id="IPR033121">
    <property type="entry name" value="PEPTIDASE_A1"/>
</dbReference>
<feature type="active site" evidence="2">
    <location>
        <position position="227"/>
    </location>
</feature>
<evidence type="ECO:0000256" key="4">
    <source>
        <dbReference type="SAM" id="Phobius"/>
    </source>
</evidence>
<evidence type="ECO:0000256" key="3">
    <source>
        <dbReference type="PIRSR" id="PIRSR601461-2"/>
    </source>
</evidence>
<dbReference type="AlphaFoldDB" id="A0A1U7LQX9"/>
<dbReference type="EMBL" id="LXFE01000571">
    <property type="protein sequence ID" value="OLL24921.1"/>
    <property type="molecule type" value="Genomic_DNA"/>
</dbReference>
<feature type="domain" description="Peptidase A1" evidence="5">
    <location>
        <begin position="209"/>
        <end position="516"/>
    </location>
</feature>
<dbReference type="Pfam" id="PF00026">
    <property type="entry name" value="Asp"/>
    <property type="match status" value="1"/>
</dbReference>
<evidence type="ECO:0000256" key="2">
    <source>
        <dbReference type="PIRSR" id="PIRSR601461-1"/>
    </source>
</evidence>
<dbReference type="InterPro" id="IPR001461">
    <property type="entry name" value="Aspartic_peptidase_A1"/>
</dbReference>
<dbReference type="GO" id="GO:0006508">
    <property type="term" value="P:proteolysis"/>
    <property type="evidence" value="ECO:0007669"/>
    <property type="project" value="InterPro"/>
</dbReference>
<dbReference type="STRING" id="1198029.A0A1U7LQX9"/>
<keyword evidence="4" id="KW-0472">Membrane</keyword>
<evidence type="ECO:0000313" key="6">
    <source>
        <dbReference type="EMBL" id="OLL24921.1"/>
    </source>
</evidence>
<dbReference type="Gene3D" id="2.40.70.10">
    <property type="entry name" value="Acid Proteases"/>
    <property type="match status" value="2"/>
</dbReference>
<comment type="caution">
    <text evidence="6">The sequence shown here is derived from an EMBL/GenBank/DDBJ whole genome shotgun (WGS) entry which is preliminary data.</text>
</comment>
<protein>
    <submittedName>
        <fullName evidence="6">Putative aspartic-type endopeptidase CTSD</fullName>
    </submittedName>
</protein>
<sequence length="516" mass="56826">MEMPHVKPGTLLNKFLVLARLIDRQASVRPSLSSLFFCSITFSFPFDMQRILVFFTLYLSVSLCLYIPSYTPGKMRPLSKREPIFDPFRSVGSKSKPTNEGFSLLLRRSEDFITIHPHLRSVRALNRVFERHAGRLGKLNKRNFQHPVWKQHQDLLEQDLDNRCLEDCDEDQDQANIATANQNTHTLASEKSTSNTSVVLDDSGHDVAYISTINIGNDNKPFRVIMDTGSSNFWVRGSSCQSVACENLSALDKADSSTPQSTKPRWQIVYGSGSVGGVPVLAKVSFSDQDDLSIDKMTFGLATSLTRAFLNGRADGIMGLALTEANTQHVPTMMDQLEKSGLLKAKLIGVSLDRQQDHTKNGKVDFGFVDSTKFTGNLVTENNESTHGLWEIAVDDVLINGQGIGLHSRTAIIDTGTTLAIVSPADAKAMFAHIQGAQADGQGSYSVPCNTKDTIAISFGGKPFEIPHEDWIGEPLDNTGSHCLSKIIGERVGSNNQMLLGDVFLKSVIYFLVHNI</sequence>
<comment type="similarity">
    <text evidence="1">Belongs to the peptidase A1 family.</text>
</comment>
<dbReference type="PRINTS" id="PR00792">
    <property type="entry name" value="PEPSIN"/>
</dbReference>
<feature type="active site" evidence="2">
    <location>
        <position position="414"/>
    </location>
</feature>
<proteinExistence type="inferred from homology"/>
<evidence type="ECO:0000256" key="1">
    <source>
        <dbReference type="ARBA" id="ARBA00007447"/>
    </source>
</evidence>
<dbReference type="SUPFAM" id="SSF50630">
    <property type="entry name" value="Acid proteases"/>
    <property type="match status" value="1"/>
</dbReference>
<evidence type="ECO:0000313" key="7">
    <source>
        <dbReference type="Proteomes" id="UP000186594"/>
    </source>
</evidence>
<name>A0A1U7LQX9_NEOID</name>
<dbReference type="InterPro" id="IPR034164">
    <property type="entry name" value="Pepsin-like_dom"/>
</dbReference>
<dbReference type="PANTHER" id="PTHR47966">
    <property type="entry name" value="BETA-SITE APP-CLEAVING ENZYME, ISOFORM A-RELATED"/>
    <property type="match status" value="1"/>
</dbReference>